<dbReference type="Pfam" id="PF22068">
    <property type="entry name" value="Androglobin_II"/>
    <property type="match status" value="1"/>
</dbReference>
<evidence type="ECO:0000259" key="4">
    <source>
        <dbReference type="PROSITE" id="PS52042"/>
    </source>
</evidence>
<dbReference type="GeneID" id="103134987"/>
<feature type="region of interest" description="Disordered" evidence="2">
    <location>
        <begin position="290"/>
        <end position="320"/>
    </location>
</feature>
<feature type="compositionally biased region" description="Polar residues" evidence="2">
    <location>
        <begin position="1354"/>
        <end position="1367"/>
    </location>
</feature>
<dbReference type="InterPro" id="IPR054094">
    <property type="entry name" value="Androglobin_IV"/>
</dbReference>
<dbReference type="PANTHER" id="PTHR46298">
    <property type="entry name" value="ANDROGLOBIN"/>
    <property type="match status" value="1"/>
</dbReference>
<feature type="compositionally biased region" description="Basic residues" evidence="2">
    <location>
        <begin position="1"/>
        <end position="11"/>
    </location>
</feature>
<dbReference type="Pfam" id="PF22069">
    <property type="entry name" value="Androglobin_IV"/>
    <property type="match status" value="1"/>
</dbReference>
<feature type="region of interest" description="Disordered" evidence="2">
    <location>
        <begin position="1151"/>
        <end position="1174"/>
    </location>
</feature>
<dbReference type="PROSITE" id="PS50203">
    <property type="entry name" value="CALPAIN_CAT"/>
    <property type="match status" value="1"/>
</dbReference>
<dbReference type="OMA" id="DMYKEMR"/>
<feature type="domain" description="Calpain catalytic" evidence="3">
    <location>
        <begin position="70"/>
        <end position="243"/>
    </location>
</feature>
<dbReference type="Pfam" id="PF22070">
    <property type="entry name" value="Androglobin_V"/>
    <property type="match status" value="1"/>
</dbReference>
<keyword evidence="6" id="KW-1185">Reference proteome</keyword>
<dbReference type="SUPFAM" id="SSF54001">
    <property type="entry name" value="Cysteine proteinases"/>
    <property type="match status" value="1"/>
</dbReference>
<dbReference type="InterPro" id="IPR053033">
    <property type="entry name" value="Androglobin-like"/>
</dbReference>
<dbReference type="STRING" id="48698.ENSPFOP00000019729"/>
<feature type="domain" description="Globin" evidence="4">
    <location>
        <begin position="739"/>
        <end position="944"/>
    </location>
</feature>
<evidence type="ECO:0000256" key="2">
    <source>
        <dbReference type="SAM" id="MobiDB-lite"/>
    </source>
</evidence>
<dbReference type="eggNOG" id="KOG0045">
    <property type="taxonomic scope" value="Eukaryota"/>
</dbReference>
<dbReference type="KEGG" id="pfor:103134987"/>
<dbReference type="PROSITE" id="PS50096">
    <property type="entry name" value="IQ"/>
    <property type="match status" value="1"/>
</dbReference>
<dbReference type="InterPro" id="IPR054095">
    <property type="entry name" value="Androglobin_V"/>
</dbReference>
<reference evidence="6" key="1">
    <citation type="submission" date="2013-10" db="EMBL/GenBank/DDBJ databases">
        <authorList>
            <person name="Schartl M."/>
            <person name="Warren W."/>
        </authorList>
    </citation>
    <scope>NUCLEOTIDE SEQUENCE [LARGE SCALE GENOMIC DNA]</scope>
    <source>
        <strain evidence="6">female</strain>
    </source>
</reference>
<accession>A0A087YNX6</accession>
<dbReference type="EMBL" id="AYCK01000314">
    <property type="status" value="NOT_ANNOTATED_CDS"/>
    <property type="molecule type" value="Genomic_DNA"/>
</dbReference>
<feature type="region of interest" description="Disordered" evidence="2">
    <location>
        <begin position="1339"/>
        <end position="1370"/>
    </location>
</feature>
<feature type="region of interest" description="Disordered" evidence="2">
    <location>
        <begin position="1223"/>
        <end position="1244"/>
    </location>
</feature>
<dbReference type="OrthoDB" id="9374162at2759"/>
<dbReference type="RefSeq" id="XP_007547579.1">
    <property type="nucleotide sequence ID" value="XM_007547517.2"/>
</dbReference>
<proteinExistence type="predicted"/>
<reference evidence="5" key="2">
    <citation type="submission" date="2025-08" db="UniProtKB">
        <authorList>
            <consortium name="Ensembl"/>
        </authorList>
    </citation>
    <scope>IDENTIFICATION</scope>
</reference>
<feature type="compositionally biased region" description="Basic and acidic residues" evidence="2">
    <location>
        <begin position="298"/>
        <end position="316"/>
    </location>
</feature>
<dbReference type="Pfam" id="PF00648">
    <property type="entry name" value="Peptidase_C2"/>
    <property type="match status" value="1"/>
</dbReference>
<feature type="region of interest" description="Disordered" evidence="2">
    <location>
        <begin position="1"/>
        <end position="33"/>
    </location>
</feature>
<evidence type="ECO:0000313" key="5">
    <source>
        <dbReference type="Ensembl" id="ENSPFOP00000019729.2"/>
    </source>
</evidence>
<sequence length="1494" mass="170780">MSKPAQVKKRDHAASKTSASDRQYETPNSSESLEKSKLYIWPEWSDAEVSKEKWDVSKGEGRKSIKSKSNSSFFEDPEGKLFLPTSLKVHTWKRPTEFIVDKDVTVVENKMDFDLVSPNNHLFGCELMRWIISEIHIVWMLYTDSTFQQDNWRPWEHIYSMCDVVKGHVPLYNSYGKYVIRLYWMGSWRKITVDDNMPFDEENNLLLPASTCQSEIWPMLLAKALIKIASTIPVFRVGGDMSDFTFIHSLTGWMPVISPIVPKHSERIWDFLLDNIPKFTHDDMFFGMSMSDSEDPGTSDHDNKSLVQESEKSTDKSRRHSVFSYISDPGPPKVAVCASFYPSQQDSFGLVQTATSSELLRFYGLSMLHSHVVLLTKTRSCSLIPPPKAKMVSRWKLIRLRKKIVVTSEPQREGGSFSMKESSHMKILREECSTYALKKTPRIKIIKEEPEPPHEKFIEVTSTFVFRSAKTTGGFVPEPDIRSESCVSEPETKVSTPRKRSRRPSMLVITESEEADRRDPEVAQLSSELKMPPQVTAEDKTKDIDQLSVDQLSTSLKDHTSKNVKPLLTTWVDMDDFAKCFQSLLVFHKPQMYSHHIQKSQFKSTVLSKDMGSISGSATSCQYPTNRSVDIASAECSEARGTYYLLVDSLEPCEILIGFSALLHWGDIGEKASPVEKTSFGMHRSAALLIQPQSWTSLQAQLPVLTIKTTFSKTAVLTLEPGRNVFSLHVHSTLGYHIHLSSETQFMLGDEETIMPSLAKESVRFNEQALVIFKALSKVVASFTDDHKLPSRRKTLEVTYFPQSIYFKTGTRKHQKLFNLAVLHMFREAQGRKLTSQEYFALQALTADPSLWAPDIEVSPSIPNTKCPEAWEDREPTDKEIQAVTILQARLKGYLVRRALKASKPGKGKKENLRASKILSEMWQKVEADPAKHSALLLRYIIDNLEEEEELYPCLQDELSRIAFADYSVSCQDTNQSWALVFREVFIVPKEMLLVPIILSPISNCCLHVVNNDTGQEVEMLKVVPHVYKPNKLGYTFVAEVVKPGFSLSDSKWRMRLIGLKEPLPKLSREVPVSAFSVKQFQDYYIPSDKNLICRYSVHVIADAMGTIQFETSDQNVLIHLSVLDKEEEMAGITGRGFVVLPVFFFKANKGQQPEPRKDRRQSLDVISERSDLPSDSIPDHKYVVQAEMLCKSWHLDETQLDFVHMLQEMKKNEIRVFKPGDAKSLSRIGTPGHNGTKTETPKMSRKVEAERHRGRSTVSIAVSKQESNLDLTKANYTLRVAADHTNPECIEVKRDTERIDQIKSMKKAWEMTDPGRFEKASQSRLQFLKQIKQLEGGHHIPPETQAHDPLSSDHVTQPSTTSSEVTSPAMPDLYTKFSHLFRQQKDFPELLDSRGEEEREEKLYEKIHSYRVARESMMERYMQHMMEQYQLKKCHVETYEKVLETSEKLSEDYKEFCNRLITWVKEHEEKPAQEEAEVPPPPPPSSKKGKKKK</sequence>
<dbReference type="CTD" id="79747"/>
<dbReference type="GO" id="GO:0006508">
    <property type="term" value="P:proteolysis"/>
    <property type="evidence" value="ECO:0007669"/>
    <property type="project" value="InterPro"/>
</dbReference>
<protein>
    <submittedName>
        <fullName evidence="5">Androglobin</fullName>
    </submittedName>
</protein>
<comment type="caution">
    <text evidence="1">Lacks conserved residue(s) required for the propagation of feature annotation.</text>
</comment>
<feature type="compositionally biased region" description="Basic and acidic residues" evidence="2">
    <location>
        <begin position="1155"/>
        <end position="1174"/>
    </location>
</feature>
<reference evidence="5" key="3">
    <citation type="submission" date="2025-09" db="UniProtKB">
        <authorList>
            <consortium name="Ensembl"/>
        </authorList>
    </citation>
    <scope>IDENTIFICATION</scope>
</reference>
<dbReference type="GeneTree" id="ENSGT00390000014904"/>
<dbReference type="InterPro" id="IPR001300">
    <property type="entry name" value="Peptidase_C2_calpain_cat"/>
</dbReference>
<evidence type="ECO:0000313" key="6">
    <source>
        <dbReference type="Proteomes" id="UP000028760"/>
    </source>
</evidence>
<dbReference type="PANTHER" id="PTHR46298:SF1">
    <property type="entry name" value="ANDROGLOBIN"/>
    <property type="match status" value="1"/>
</dbReference>
<feature type="compositionally biased region" description="Polar residues" evidence="2">
    <location>
        <begin position="15"/>
        <end position="31"/>
    </location>
</feature>
<dbReference type="Proteomes" id="UP000028760">
    <property type="component" value="Unassembled WGS sequence"/>
</dbReference>
<dbReference type="InterPro" id="IPR054093">
    <property type="entry name" value="Androglobin_II"/>
</dbReference>
<feature type="region of interest" description="Disordered" evidence="2">
    <location>
        <begin position="480"/>
        <end position="505"/>
    </location>
</feature>
<dbReference type="InterPro" id="IPR057249">
    <property type="entry name" value="Globin_CP_ADGB"/>
</dbReference>
<dbReference type="CDD" id="cd22307">
    <property type="entry name" value="Adgb_C_mid-like"/>
    <property type="match status" value="1"/>
</dbReference>
<feature type="region of interest" description="Disordered" evidence="2">
    <location>
        <begin position="1470"/>
        <end position="1494"/>
    </location>
</feature>
<dbReference type="GO" id="GO:0004198">
    <property type="term" value="F:calcium-dependent cysteine-type endopeptidase activity"/>
    <property type="evidence" value="ECO:0007669"/>
    <property type="project" value="InterPro"/>
</dbReference>
<name>A0A087YNX6_POEFO</name>
<evidence type="ECO:0000259" key="3">
    <source>
        <dbReference type="PROSITE" id="PS50203"/>
    </source>
</evidence>
<dbReference type="InterPro" id="IPR038765">
    <property type="entry name" value="Papain-like_cys_pep_sf"/>
</dbReference>
<evidence type="ECO:0000256" key="1">
    <source>
        <dbReference type="PROSITE-ProRule" id="PRU00239"/>
    </source>
</evidence>
<dbReference type="Ensembl" id="ENSPFOT00000019752.2">
    <property type="protein sequence ID" value="ENSPFOP00000019729.2"/>
    <property type="gene ID" value="ENSPFOG00000019605.2"/>
</dbReference>
<dbReference type="PROSITE" id="PS52042">
    <property type="entry name" value="GLOBIN_CP_ADGB"/>
    <property type="match status" value="1"/>
</dbReference>
<organism evidence="5 6">
    <name type="scientific">Poecilia formosa</name>
    <name type="common">Amazon molly</name>
    <name type="synonym">Limia formosa</name>
    <dbReference type="NCBI Taxonomy" id="48698"/>
    <lineage>
        <taxon>Eukaryota</taxon>
        <taxon>Metazoa</taxon>
        <taxon>Chordata</taxon>
        <taxon>Craniata</taxon>
        <taxon>Vertebrata</taxon>
        <taxon>Euteleostomi</taxon>
        <taxon>Actinopterygii</taxon>
        <taxon>Neopterygii</taxon>
        <taxon>Teleostei</taxon>
        <taxon>Neoteleostei</taxon>
        <taxon>Acanthomorphata</taxon>
        <taxon>Ovalentaria</taxon>
        <taxon>Atherinomorphae</taxon>
        <taxon>Cyprinodontiformes</taxon>
        <taxon>Poeciliidae</taxon>
        <taxon>Poeciliinae</taxon>
        <taxon>Poecilia</taxon>
    </lineage>
</organism>